<dbReference type="RefSeq" id="WP_005043431.1">
    <property type="nucleotide sequence ID" value="NZ_AOME01000054.1"/>
</dbReference>
<accession>M0N549</accession>
<dbReference type="InterPro" id="IPR017850">
    <property type="entry name" value="Alkaline_phosphatase_core_sf"/>
</dbReference>
<dbReference type="Pfam" id="PF00884">
    <property type="entry name" value="Sulfatase"/>
    <property type="match status" value="1"/>
</dbReference>
<dbReference type="InterPro" id="IPR000917">
    <property type="entry name" value="Sulfatase_N"/>
</dbReference>
<protein>
    <submittedName>
        <fullName evidence="3">Sulfatase</fullName>
    </submittedName>
</protein>
<dbReference type="Gene3D" id="3.40.720.10">
    <property type="entry name" value="Alkaline Phosphatase, subunit A"/>
    <property type="match status" value="1"/>
</dbReference>
<dbReference type="PATRIC" id="fig|1227456.3.peg.2292"/>
<dbReference type="PANTHER" id="PTHR43751:SF3">
    <property type="entry name" value="SULFATASE N-TERMINAL DOMAIN-CONTAINING PROTEIN"/>
    <property type="match status" value="1"/>
</dbReference>
<evidence type="ECO:0000313" key="4">
    <source>
        <dbReference type="Proteomes" id="UP000011625"/>
    </source>
</evidence>
<dbReference type="OrthoDB" id="3164at2157"/>
<dbReference type="InterPro" id="IPR052701">
    <property type="entry name" value="GAG_Ulvan_Degrading_Sulfatases"/>
</dbReference>
<evidence type="ECO:0000256" key="1">
    <source>
        <dbReference type="SAM" id="MobiDB-lite"/>
    </source>
</evidence>
<dbReference type="EMBL" id="AOME01000054">
    <property type="protein sequence ID" value="EMA52678.1"/>
    <property type="molecule type" value="Genomic_DNA"/>
</dbReference>
<feature type="domain" description="Sulfatase N-terminal" evidence="2">
    <location>
        <begin position="4"/>
        <end position="326"/>
    </location>
</feature>
<dbReference type="CDD" id="cd16148">
    <property type="entry name" value="sulfatase_like"/>
    <property type="match status" value="1"/>
</dbReference>
<dbReference type="Proteomes" id="UP000011625">
    <property type="component" value="Unassembled WGS sequence"/>
</dbReference>
<dbReference type="PANTHER" id="PTHR43751">
    <property type="entry name" value="SULFATASE"/>
    <property type="match status" value="1"/>
</dbReference>
<comment type="caution">
    <text evidence="3">The sequence shown here is derived from an EMBL/GenBank/DDBJ whole genome shotgun (WGS) entry which is preliminary data.</text>
</comment>
<evidence type="ECO:0000313" key="3">
    <source>
        <dbReference type="EMBL" id="EMA52678.1"/>
    </source>
</evidence>
<feature type="compositionally biased region" description="Basic and acidic residues" evidence="1">
    <location>
        <begin position="390"/>
        <end position="403"/>
    </location>
</feature>
<sequence length="450" mass="49880">MKTLLLTIDAWRASHASFMPDPAGDHTPNLARLADEGSVFTEGVSHGPATPYAFPSVFTSTLPLDHGGYERLSEDRTLVSEALDQAGWRSVGVHANPWLGEKYGYARGYTDYRDVGEFGLPGLERGRQFLLNNFSLDHPVYRAAQQLYRYAQKPLRAVTGDAAEIEVAREALEDADDDTFVWTHLLEPHAPYTPPKRHREAVGVPEIEDSPAQLVTRAQHEPESFTEREREVVRGLYAASVRHADEKAGKLLRSVDDDTLVIVTADHGEALFEHGQVGHEPNLHDELVHVPFLIRPPADVETNTETVDTQARHIDIAPTILDYAGVDAPTSYRGRSLRPAIEGDDLDDELAISEVASTPTEPGRLAPDALQVAVRTPERKLIYTNDGIEGFDRRDDPNERDPLADPTGEGWDALRAALEDRLAAIEIADTDGVERDEDVQKRLQDLGYLE</sequence>
<gene>
    <name evidence="3" type="ORF">C450_11293</name>
</gene>
<dbReference type="AlphaFoldDB" id="M0N549"/>
<evidence type="ECO:0000259" key="2">
    <source>
        <dbReference type="Pfam" id="PF00884"/>
    </source>
</evidence>
<reference evidence="3 4" key="1">
    <citation type="journal article" date="2014" name="PLoS Genet.">
        <title>Phylogenetically driven sequencing of extremely halophilic archaea reveals strategies for static and dynamic osmo-response.</title>
        <authorList>
            <person name="Becker E.A."/>
            <person name="Seitzer P.M."/>
            <person name="Tritt A."/>
            <person name="Larsen D."/>
            <person name="Krusor M."/>
            <person name="Yao A.I."/>
            <person name="Wu D."/>
            <person name="Madern D."/>
            <person name="Eisen J.A."/>
            <person name="Darling A.E."/>
            <person name="Facciotti M.T."/>
        </authorList>
    </citation>
    <scope>NUCLEOTIDE SEQUENCE [LARGE SCALE GENOMIC DNA]</scope>
    <source>
        <strain evidence="3 4">DSM 8989</strain>
    </source>
</reference>
<dbReference type="SUPFAM" id="SSF53649">
    <property type="entry name" value="Alkaline phosphatase-like"/>
    <property type="match status" value="1"/>
</dbReference>
<organism evidence="3 4">
    <name type="scientific">Halococcus salifodinae DSM 8989</name>
    <dbReference type="NCBI Taxonomy" id="1227456"/>
    <lineage>
        <taxon>Archaea</taxon>
        <taxon>Methanobacteriati</taxon>
        <taxon>Methanobacteriota</taxon>
        <taxon>Stenosarchaea group</taxon>
        <taxon>Halobacteria</taxon>
        <taxon>Halobacteriales</taxon>
        <taxon>Halococcaceae</taxon>
        <taxon>Halococcus</taxon>
    </lineage>
</organism>
<keyword evidence="4" id="KW-1185">Reference proteome</keyword>
<feature type="region of interest" description="Disordered" evidence="1">
    <location>
        <begin position="386"/>
        <end position="409"/>
    </location>
</feature>
<proteinExistence type="predicted"/>
<name>M0N549_9EURY</name>
<dbReference type="STRING" id="1227456.C450_11293"/>